<protein>
    <submittedName>
        <fullName evidence="2">Uncharacterized protein</fullName>
    </submittedName>
</protein>
<evidence type="ECO:0000313" key="2">
    <source>
        <dbReference type="EMBL" id="GAB1227317.1"/>
    </source>
</evidence>
<comment type="caution">
    <text evidence="2">The sequence shown here is derived from an EMBL/GenBank/DDBJ whole genome shotgun (WGS) entry which is preliminary data.</text>
</comment>
<feature type="compositionally biased region" description="Basic and acidic residues" evidence="1">
    <location>
        <begin position="243"/>
        <end position="254"/>
    </location>
</feature>
<name>A0ABQ0DX44_9EUKA</name>
<keyword evidence="3" id="KW-1185">Reference proteome</keyword>
<evidence type="ECO:0000313" key="3">
    <source>
        <dbReference type="Proteomes" id="UP001628156"/>
    </source>
</evidence>
<feature type="region of interest" description="Disordered" evidence="1">
    <location>
        <begin position="230"/>
        <end position="254"/>
    </location>
</feature>
<proteinExistence type="predicted"/>
<sequence length="254" mass="30614">MEDILNDTQISETLQEGNRHDIFDLPLKRKEPILNSQDATYIEDMSEEDNGEEYYIESDDVYLHQDTYTAYTFYDPDDKIERIDKPNLVNDEEFNKTNESGIEDIDVYPQVDQVYTFDDPDIDEYENARFMDIKTDDEEYDNEKEQLQRELPLYELINPEYPSDILTYTSPTLLNIKEDDIPTIIEREEEPIEEIEINKDNADPDRHGILPRQPKDYKINRQWLDKYRDSNKRKHQLNEEEDYKEKEISRRQYI</sequence>
<gene>
    <name evidence="2" type="ORF">ENUP19_0332G0014</name>
</gene>
<reference evidence="2 3" key="1">
    <citation type="journal article" date="2019" name="PLoS Negl. Trop. Dis.">
        <title>Whole genome sequencing of Entamoeba nuttalli reveals mammalian host-related molecular signatures and a novel octapeptide-repeat surface protein.</title>
        <authorList>
            <person name="Tanaka M."/>
            <person name="Makiuchi T."/>
            <person name="Komiyama T."/>
            <person name="Shiina T."/>
            <person name="Osaki K."/>
            <person name="Tachibana H."/>
        </authorList>
    </citation>
    <scope>NUCLEOTIDE SEQUENCE [LARGE SCALE GENOMIC DNA]</scope>
    <source>
        <strain evidence="2 3">P19-061405</strain>
    </source>
</reference>
<dbReference type="EMBL" id="BAAFRS010000332">
    <property type="protein sequence ID" value="GAB1227317.1"/>
    <property type="molecule type" value="Genomic_DNA"/>
</dbReference>
<evidence type="ECO:0000256" key="1">
    <source>
        <dbReference type="SAM" id="MobiDB-lite"/>
    </source>
</evidence>
<organism evidence="2 3">
    <name type="scientific">Entamoeba nuttalli</name>
    <dbReference type="NCBI Taxonomy" id="412467"/>
    <lineage>
        <taxon>Eukaryota</taxon>
        <taxon>Amoebozoa</taxon>
        <taxon>Evosea</taxon>
        <taxon>Archamoebae</taxon>
        <taxon>Mastigamoebida</taxon>
        <taxon>Entamoebidae</taxon>
        <taxon>Entamoeba</taxon>
    </lineage>
</organism>
<accession>A0ABQ0DX44</accession>
<dbReference type="Proteomes" id="UP001628156">
    <property type="component" value="Unassembled WGS sequence"/>
</dbReference>